<dbReference type="AlphaFoldDB" id="A0A7W9AXA5"/>
<accession>A0A7W9AXA5</accession>
<feature type="compositionally biased region" description="Basic and acidic residues" evidence="1">
    <location>
        <begin position="38"/>
        <end position="62"/>
    </location>
</feature>
<comment type="caution">
    <text evidence="2">The sequence shown here is derived from an EMBL/GenBank/DDBJ whole genome shotgun (WGS) entry which is preliminary data.</text>
</comment>
<gene>
    <name evidence="2" type="ORF">FHS76_002001</name>
</gene>
<organism evidence="2 3">
    <name type="scientific">Brucella daejeonensis</name>
    <dbReference type="NCBI Taxonomy" id="659015"/>
    <lineage>
        <taxon>Bacteria</taxon>
        <taxon>Pseudomonadati</taxon>
        <taxon>Pseudomonadota</taxon>
        <taxon>Alphaproteobacteria</taxon>
        <taxon>Hyphomicrobiales</taxon>
        <taxon>Brucellaceae</taxon>
        <taxon>Brucella/Ochrobactrum group</taxon>
        <taxon>Brucella</taxon>
    </lineage>
</organism>
<feature type="region of interest" description="Disordered" evidence="1">
    <location>
        <begin position="23"/>
        <end position="71"/>
    </location>
</feature>
<protein>
    <submittedName>
        <fullName evidence="2">Uncharacterized protein</fullName>
    </submittedName>
</protein>
<sequence>MASHTNYASYRYPMHTLSKGYGDPLLWLSKQGEGEGEGEGKAEGEREEQKKEKEKSKREIAKKPCLKSGHGNARDMRLLALERVTIRNASALSGDAA</sequence>
<evidence type="ECO:0000313" key="2">
    <source>
        <dbReference type="EMBL" id="MBB5702126.1"/>
    </source>
</evidence>
<dbReference type="EMBL" id="JACIJG010000006">
    <property type="protein sequence ID" value="MBB5702126.1"/>
    <property type="molecule type" value="Genomic_DNA"/>
</dbReference>
<evidence type="ECO:0000256" key="1">
    <source>
        <dbReference type="SAM" id="MobiDB-lite"/>
    </source>
</evidence>
<dbReference type="RefSeq" id="WP_183651379.1">
    <property type="nucleotide sequence ID" value="NZ_JACIJG010000006.1"/>
</dbReference>
<keyword evidence="3" id="KW-1185">Reference proteome</keyword>
<name>A0A7W9AXA5_9HYPH</name>
<proteinExistence type="predicted"/>
<evidence type="ECO:0000313" key="3">
    <source>
        <dbReference type="Proteomes" id="UP000555546"/>
    </source>
</evidence>
<dbReference type="Proteomes" id="UP000555546">
    <property type="component" value="Unassembled WGS sequence"/>
</dbReference>
<reference evidence="2 3" key="1">
    <citation type="submission" date="2020-08" db="EMBL/GenBank/DDBJ databases">
        <title>Genomic Encyclopedia of Type Strains, Phase IV (KMG-IV): sequencing the most valuable type-strain genomes for metagenomic binning, comparative biology and taxonomic classification.</title>
        <authorList>
            <person name="Goeker M."/>
        </authorList>
    </citation>
    <scope>NUCLEOTIDE SEQUENCE [LARGE SCALE GENOMIC DNA]</scope>
    <source>
        <strain evidence="2 3">DSM 26944</strain>
    </source>
</reference>